<dbReference type="SUPFAM" id="SSF52777">
    <property type="entry name" value="CoA-dependent acyltransferases"/>
    <property type="match status" value="2"/>
</dbReference>
<dbReference type="GO" id="GO:0004674">
    <property type="term" value="F:protein serine/threonine kinase activity"/>
    <property type="evidence" value="ECO:0007669"/>
    <property type="project" value="UniProtKB-KW"/>
</dbReference>
<dbReference type="InterPro" id="IPR011009">
    <property type="entry name" value="Kinase-like_dom_sf"/>
</dbReference>
<dbReference type="InterPro" id="IPR023213">
    <property type="entry name" value="CAT-like_dom_sf"/>
</dbReference>
<dbReference type="GO" id="GO:0006631">
    <property type="term" value="P:fatty acid metabolic process"/>
    <property type="evidence" value="ECO:0007669"/>
    <property type="project" value="TreeGrafter"/>
</dbReference>
<dbReference type="PROSITE" id="PS00440">
    <property type="entry name" value="ACYLTRANSF_C_2"/>
    <property type="match status" value="1"/>
</dbReference>
<dbReference type="Gene3D" id="1.25.40.20">
    <property type="entry name" value="Ankyrin repeat-containing domain"/>
    <property type="match status" value="1"/>
</dbReference>
<dbReference type="InterPro" id="IPR042231">
    <property type="entry name" value="Cho/carn_acyl_trans_2"/>
</dbReference>
<dbReference type="SUPFAM" id="SSF56112">
    <property type="entry name" value="Protein kinase-like (PK-like)"/>
    <property type="match status" value="1"/>
</dbReference>
<dbReference type="GO" id="GO:0005524">
    <property type="term" value="F:ATP binding"/>
    <property type="evidence" value="ECO:0007669"/>
    <property type="project" value="UniProtKB-UniRule"/>
</dbReference>
<feature type="transmembrane region" description="Helical" evidence="13">
    <location>
        <begin position="112"/>
        <end position="133"/>
    </location>
</feature>
<evidence type="ECO:0000256" key="12">
    <source>
        <dbReference type="SAM" id="MobiDB-lite"/>
    </source>
</evidence>
<dbReference type="InterPro" id="IPR036770">
    <property type="entry name" value="Ankyrin_rpt-contain_sf"/>
</dbReference>
<evidence type="ECO:0000256" key="13">
    <source>
        <dbReference type="SAM" id="Phobius"/>
    </source>
</evidence>
<feature type="domain" description="Protein kinase" evidence="15">
    <location>
        <begin position="1274"/>
        <end position="1534"/>
    </location>
</feature>
<dbReference type="InterPro" id="IPR017441">
    <property type="entry name" value="Protein_kinase_ATP_BS"/>
</dbReference>
<keyword evidence="5 17" id="KW-0418">Kinase</keyword>
<feature type="compositionally biased region" description="Polar residues" evidence="12">
    <location>
        <begin position="941"/>
        <end position="954"/>
    </location>
</feature>
<dbReference type="GO" id="GO:0005739">
    <property type="term" value="C:mitochondrion"/>
    <property type="evidence" value="ECO:0007669"/>
    <property type="project" value="TreeGrafter"/>
</dbReference>
<dbReference type="SMART" id="SM00248">
    <property type="entry name" value="ANK"/>
    <property type="match status" value="4"/>
</dbReference>
<feature type="transmembrane region" description="Helical" evidence="13">
    <location>
        <begin position="84"/>
        <end position="105"/>
    </location>
</feature>
<name>F0WJT2_9STRA</name>
<reference evidence="17" key="1">
    <citation type="journal article" date="2011" name="PLoS Biol.">
        <title>Gene gain and loss during evolution of obligate parasitism in the white rust pathogen of Arabidopsis thaliana.</title>
        <authorList>
            <person name="Kemen E."/>
            <person name="Gardiner A."/>
            <person name="Schultz-Larsen T."/>
            <person name="Kemen A.C."/>
            <person name="Balmuth A.L."/>
            <person name="Robert-Seilaniantz A."/>
            <person name="Bailey K."/>
            <person name="Holub E."/>
            <person name="Studholme D.J."/>
            <person name="Maclean D."/>
            <person name="Jones J.D."/>
        </authorList>
    </citation>
    <scope>NUCLEOTIDE SEQUENCE</scope>
</reference>
<keyword evidence="4 10" id="KW-0547">Nucleotide-binding</keyword>
<dbReference type="PROSITE" id="PS00439">
    <property type="entry name" value="ACYLTRANSF_C_1"/>
    <property type="match status" value="1"/>
</dbReference>
<evidence type="ECO:0000256" key="4">
    <source>
        <dbReference type="ARBA" id="ARBA00022741"/>
    </source>
</evidence>
<dbReference type="InterPro" id="IPR000542">
    <property type="entry name" value="Carn_acyl_trans"/>
</dbReference>
<dbReference type="InterPro" id="IPR039551">
    <property type="entry name" value="Cho/carn_acyl_trans"/>
</dbReference>
<keyword evidence="9" id="KW-0040">ANK repeat</keyword>
<feature type="transmembrane region" description="Helical" evidence="13">
    <location>
        <begin position="58"/>
        <end position="78"/>
    </location>
</feature>
<feature type="region of interest" description="Disordered" evidence="12">
    <location>
        <begin position="941"/>
        <end position="977"/>
    </location>
</feature>
<feature type="compositionally biased region" description="Basic and acidic residues" evidence="12">
    <location>
        <begin position="1641"/>
        <end position="1658"/>
    </location>
</feature>
<feature type="repeat" description="ANK" evidence="9">
    <location>
        <begin position="1108"/>
        <end position="1140"/>
    </location>
</feature>
<dbReference type="PROSITE" id="PS50088">
    <property type="entry name" value="ANK_REPEAT"/>
    <property type="match status" value="3"/>
</dbReference>
<evidence type="ECO:0000259" key="15">
    <source>
        <dbReference type="PROSITE" id="PS50011"/>
    </source>
</evidence>
<dbReference type="InterPro" id="IPR045270">
    <property type="entry name" value="STKc_AGC"/>
</dbReference>
<feature type="repeat" description="ANK" evidence="9">
    <location>
        <begin position="1141"/>
        <end position="1173"/>
    </location>
</feature>
<dbReference type="InterPro" id="IPR001849">
    <property type="entry name" value="PH_domain"/>
</dbReference>
<dbReference type="InterPro" id="IPR002110">
    <property type="entry name" value="Ankyrin_rpt"/>
</dbReference>
<feature type="repeat" description="ANK" evidence="9">
    <location>
        <begin position="1174"/>
        <end position="1206"/>
    </location>
</feature>
<dbReference type="HOGENOM" id="CLU_241960_0_0_1"/>
<keyword evidence="13" id="KW-0812">Transmembrane</keyword>
<evidence type="ECO:0000256" key="8">
    <source>
        <dbReference type="PIRSR" id="PIRSR600542-1"/>
    </source>
</evidence>
<dbReference type="InterPro" id="IPR000961">
    <property type="entry name" value="AGC-kinase_C"/>
</dbReference>
<evidence type="ECO:0000256" key="6">
    <source>
        <dbReference type="ARBA" id="ARBA00022840"/>
    </source>
</evidence>
<accession>F0WJT2</accession>
<dbReference type="Gene3D" id="3.30.559.70">
    <property type="entry name" value="Choline/Carnitine o-acyltransferase, domain 2"/>
    <property type="match status" value="1"/>
</dbReference>
<evidence type="ECO:0000256" key="5">
    <source>
        <dbReference type="ARBA" id="ARBA00022777"/>
    </source>
</evidence>
<evidence type="ECO:0000256" key="11">
    <source>
        <dbReference type="SAM" id="Coils"/>
    </source>
</evidence>
<keyword evidence="13" id="KW-1133">Transmembrane helix</keyword>
<keyword evidence="6 10" id="KW-0067">ATP-binding</keyword>
<reference evidence="17" key="2">
    <citation type="submission" date="2011-02" db="EMBL/GenBank/DDBJ databases">
        <authorList>
            <person name="MacLean D."/>
        </authorList>
    </citation>
    <scope>NUCLEOTIDE SEQUENCE</scope>
</reference>
<dbReference type="Gene3D" id="3.30.200.20">
    <property type="entry name" value="Phosphorylase Kinase, domain 1"/>
    <property type="match status" value="1"/>
</dbReference>
<dbReference type="PROSITE" id="PS50003">
    <property type="entry name" value="PH_DOMAIN"/>
    <property type="match status" value="1"/>
</dbReference>
<dbReference type="PROSITE" id="PS00107">
    <property type="entry name" value="PROTEIN_KINASE_ATP"/>
    <property type="match status" value="1"/>
</dbReference>
<organism evidence="17">
    <name type="scientific">Albugo laibachii Nc14</name>
    <dbReference type="NCBI Taxonomy" id="890382"/>
    <lineage>
        <taxon>Eukaryota</taxon>
        <taxon>Sar</taxon>
        <taxon>Stramenopiles</taxon>
        <taxon>Oomycota</taxon>
        <taxon>Peronosporomycetes</taxon>
        <taxon>Albuginales</taxon>
        <taxon>Albuginaceae</taxon>
        <taxon>Albugo</taxon>
    </lineage>
</organism>
<evidence type="ECO:0000256" key="3">
    <source>
        <dbReference type="ARBA" id="ARBA00022679"/>
    </source>
</evidence>
<proteinExistence type="inferred from homology"/>
<protein>
    <submittedName>
        <fullName evidence="17">Protein kinase putative</fullName>
    </submittedName>
</protein>
<evidence type="ECO:0000313" key="17">
    <source>
        <dbReference type="EMBL" id="CCA21533.1"/>
    </source>
</evidence>
<dbReference type="GO" id="GO:0004095">
    <property type="term" value="F:carnitine O-palmitoyltransferase activity"/>
    <property type="evidence" value="ECO:0007669"/>
    <property type="project" value="TreeGrafter"/>
</dbReference>
<feature type="active site" description="Proton acceptor" evidence="8">
    <location>
        <position position="489"/>
    </location>
</feature>
<dbReference type="FunFam" id="1.10.510.10:FF:000008">
    <property type="entry name" value="Non-specific serine/threonine protein kinase"/>
    <property type="match status" value="1"/>
</dbReference>
<evidence type="ECO:0000259" key="16">
    <source>
        <dbReference type="PROSITE" id="PS51285"/>
    </source>
</evidence>
<feature type="region of interest" description="Disordered" evidence="12">
    <location>
        <begin position="792"/>
        <end position="811"/>
    </location>
</feature>
<feature type="coiled-coil region" evidence="11">
    <location>
        <begin position="979"/>
        <end position="1006"/>
    </location>
</feature>
<dbReference type="SUPFAM" id="SSF50729">
    <property type="entry name" value="PH domain-like"/>
    <property type="match status" value="1"/>
</dbReference>
<dbReference type="Pfam" id="PF12796">
    <property type="entry name" value="Ank_2"/>
    <property type="match status" value="1"/>
</dbReference>
<dbReference type="PANTHER" id="PTHR22589:SF31">
    <property type="entry name" value="CARNITINE O-PALMITOYLTRANSFERASE"/>
    <property type="match status" value="1"/>
</dbReference>
<dbReference type="Gene3D" id="1.10.510.10">
    <property type="entry name" value="Transferase(Phosphotransferase) domain 1"/>
    <property type="match status" value="1"/>
</dbReference>
<evidence type="ECO:0000256" key="9">
    <source>
        <dbReference type="PROSITE-ProRule" id="PRU00023"/>
    </source>
</evidence>
<dbReference type="Pfam" id="PF00755">
    <property type="entry name" value="Carn_acyltransf"/>
    <property type="match status" value="1"/>
</dbReference>
<dbReference type="PROSITE" id="PS50297">
    <property type="entry name" value="ANK_REP_REGION"/>
    <property type="match status" value="2"/>
</dbReference>
<dbReference type="SMART" id="SM00220">
    <property type="entry name" value="S_TKc"/>
    <property type="match status" value="1"/>
</dbReference>
<feature type="region of interest" description="Disordered" evidence="12">
    <location>
        <begin position="1641"/>
        <end position="1667"/>
    </location>
</feature>
<evidence type="ECO:0000256" key="2">
    <source>
        <dbReference type="ARBA" id="ARBA00022527"/>
    </source>
</evidence>
<comment type="similarity">
    <text evidence="1">Belongs to the carnitine/choline acetyltransferase family.</text>
</comment>
<sequence>MAEAHQATGVFDEHKRGIELIYSEEGIRVSFVIPPFSEIRKITLRSFFRLQNAVKRGVYPAPPYMTILSMAIVIMIVSRSPSNSWWRTSWLAQLVWDIGNLLIPFSSRIPRALYVAYLAAWASFLGFLILMWLQRLFLRCLLSYHGWLYLAPRETNQKVIFWAALLKLFSGRNPSTFSFQGALPRLPVPRLEDTINRYIASIHPLVSEEEHEEIKAMAQAFLHKEGPKLQLYLKCKSWWAKNYVTDWWERYVYLKGRTSLMIKSNYYALPGRNLQIKVANSRLAYAASLIYRTMRFKQLLDREQLPPLLIRNLVPLCMAQYNRIFATTRIPGREEDVLRKFPSSKHLAVLCKGQWFIMPLFGKGKAGKLLSAFELQRQLESIESMAKMGETIGKSGKEAEENSIAALTADGRIAWAENREKYFSEGINKKSLEAIESSVFVVVLEDTTMNDWTSMGKDLLHGNGGNRWFDKSFQLVVYANGVAGFNAEHSWADAPVMAHVWEYVNTMQVIACPFDSKRNLKVVSERERTSVLPSCARLQWSVDDVLRSAVQSALKDAQSAIADLDLKVIVHEAFGKGLIKKFNVSPDAFIQMALQLAYYRQSRTFTQTYESSMTRLFQDGRTETVRPVTDESKAFVLAMEDALTANERKLELLQQACAKHQTAYRDAMCGKGIDRHLFTLYCVSVGFQIESPFLKNALSRPWRLSTSQQPQCQTEFWAKAADMLKGSSQSLEQYQSPGGGFGPVAEDGTVAARHSMDIRHRQIKCRGDSQDGFTRSTSPMNSRLDMRIATRNSAPPGAHVNSKSENRNELSNPGAITIVGHVASKMGVLSKRTSGKMVSCWKERFFVLSEGYLSHYKKGNYSFFNPDRDQMAYLKGGVHLTPDSTVRKCQVDDRVNCFEVITPRKKLVVQAASIKEADLWIKCINAHIGASVIQPARNTNSTNHIPTCISTSSEGHSDKSKETSTSTLSEGDESQRKFADSKEAVIKHLLEENQQLRAMLAAKNKLLYELNLTNKWSHPSGATIEADEGATTEVYTKSTIGDHGSTHEEITGYKSANRKPSGPQNVLDFRDVRKKQIQLFDAAEVGKHNTVMFLLDNDVIDVNSIGINQTTALHVAAQKNHARVVKELLIRGADHTARNGDGLTPLHLAVQNGNLMCVSELLEVGASPNTTDSIGNGAIHFAAEIADINITKKLIAAGAHIHVPNSNGAYPVHLSPIGHPIRVLLGNDKNAVIGTDVKAVEAANCRREMNDTQTYHVAFKNRYQKNLALGPRDFEFVKVLGRGAFAKVYMVRGRGANQDKWYALKAYNKQAIMQKNQAQYIYTEKKALQACSDHPYIVSLYYAFQSRDRLFLVMEYCGGGDLLSVLTRRRVFTEPEAAFYIGEIALALTHLHSKNIVFRDLKPENVVMDLDGHCLLTDFGISKKGIKDQTSANTFCGSPMYLAPEMLLRSGHGFALDWYSVGALLFELLTGLPPFYANNKKQLFQNILRGNLVLPDYLSDNARNLIQRLLHRDPNKRLGSGPSGDQEIFTHPYFDGLDWKLLRKRKLEPPFRPVVDQNMVSIPDTSNFPRAFTEQEITDAERGLEDTICDRKEEEDIPENEKKRTMRHRASRLFRNFDFSPDLDLDQDAKQLEKVLVMHSEAEAMHREADEKKEKEVEAEPEDVLSL</sequence>
<evidence type="ECO:0000259" key="14">
    <source>
        <dbReference type="PROSITE" id="PS50003"/>
    </source>
</evidence>
<dbReference type="InterPro" id="IPR011993">
    <property type="entry name" value="PH-like_dom_sf"/>
</dbReference>
<feature type="domain" description="PH" evidence="14">
    <location>
        <begin position="822"/>
        <end position="929"/>
    </location>
</feature>
<evidence type="ECO:0000256" key="10">
    <source>
        <dbReference type="PROSITE-ProRule" id="PRU10141"/>
    </source>
</evidence>
<dbReference type="InterPro" id="IPR000719">
    <property type="entry name" value="Prot_kinase_dom"/>
</dbReference>
<dbReference type="Pfam" id="PF00169">
    <property type="entry name" value="PH"/>
    <property type="match status" value="1"/>
</dbReference>
<dbReference type="PROSITE" id="PS50011">
    <property type="entry name" value="PROTEIN_KINASE_DOM"/>
    <property type="match status" value="1"/>
</dbReference>
<dbReference type="SMART" id="SM00133">
    <property type="entry name" value="S_TK_X"/>
    <property type="match status" value="1"/>
</dbReference>
<keyword evidence="7" id="KW-0012">Acyltransferase</keyword>
<keyword evidence="13" id="KW-0472">Membrane</keyword>
<keyword evidence="11" id="KW-0175">Coiled coil</keyword>
<gene>
    <name evidence="17" type="primary">AlNc14C125G6802</name>
    <name evidence="17" type="ORF">ALNC14_076760</name>
</gene>
<dbReference type="EMBL" id="FR824170">
    <property type="protein sequence ID" value="CCA21533.1"/>
    <property type="molecule type" value="Genomic_DNA"/>
</dbReference>
<keyword evidence="3" id="KW-0808">Transferase</keyword>
<feature type="domain" description="AGC-kinase C-terminal" evidence="16">
    <location>
        <begin position="1535"/>
        <end position="1629"/>
    </location>
</feature>
<dbReference type="SUPFAM" id="SSF48403">
    <property type="entry name" value="Ankyrin repeat"/>
    <property type="match status" value="1"/>
</dbReference>
<evidence type="ECO:0000256" key="7">
    <source>
        <dbReference type="ARBA" id="ARBA00023315"/>
    </source>
</evidence>
<dbReference type="GO" id="GO:0009437">
    <property type="term" value="P:carnitine metabolic process"/>
    <property type="evidence" value="ECO:0007669"/>
    <property type="project" value="TreeGrafter"/>
</dbReference>
<dbReference type="Gene3D" id="3.30.559.10">
    <property type="entry name" value="Chloramphenicol acetyltransferase-like domain"/>
    <property type="match status" value="1"/>
</dbReference>
<dbReference type="PROSITE" id="PS51285">
    <property type="entry name" value="AGC_KINASE_CTER"/>
    <property type="match status" value="1"/>
</dbReference>
<dbReference type="PANTHER" id="PTHR22589">
    <property type="entry name" value="CARNITINE O-ACYLTRANSFERASE"/>
    <property type="match status" value="1"/>
</dbReference>
<dbReference type="Gene3D" id="2.30.29.30">
    <property type="entry name" value="Pleckstrin-homology domain (PH domain)/Phosphotyrosine-binding domain (PTB)"/>
    <property type="match status" value="1"/>
</dbReference>
<dbReference type="Pfam" id="PF00069">
    <property type="entry name" value="Pkinase"/>
    <property type="match status" value="1"/>
</dbReference>
<dbReference type="SMART" id="SM00233">
    <property type="entry name" value="PH"/>
    <property type="match status" value="1"/>
</dbReference>
<evidence type="ECO:0000256" key="1">
    <source>
        <dbReference type="ARBA" id="ARBA00005232"/>
    </source>
</evidence>
<dbReference type="CDD" id="cd05123">
    <property type="entry name" value="STKc_AGC"/>
    <property type="match status" value="1"/>
</dbReference>
<feature type="binding site" evidence="10">
    <location>
        <position position="1305"/>
    </location>
    <ligand>
        <name>ATP</name>
        <dbReference type="ChEBI" id="CHEBI:30616"/>
    </ligand>
</feature>
<keyword evidence="2" id="KW-0723">Serine/threonine-protein kinase</keyword>